<keyword evidence="1 5" id="KW-0328">Glycosyltransferase</keyword>
<dbReference type="RefSeq" id="WP_145208279.1">
    <property type="nucleotide sequence ID" value="NZ_CP036432.1"/>
</dbReference>
<dbReference type="EMBL" id="CP036432">
    <property type="protein sequence ID" value="QDV82416.1"/>
    <property type="molecule type" value="Genomic_DNA"/>
</dbReference>
<feature type="domain" description="Glycosyltransferase subfamily 4-like N-terminal" evidence="4">
    <location>
        <begin position="33"/>
        <end position="191"/>
    </location>
</feature>
<sequence>MAADERAAEERAADDTNSASLSIACFIHSLHGGGAERVMAGLTSRLAERGHRVSLITFDDGASDRHVIAPSVQRVPLALSVDARGLLAKFRQVRARHHAIADAVERLRPDVVLSFCDRTNLDVLMATDPSGPPVVVCERSDPARQSLGPFWNAVRRHQYGQAATVVALTETSASYLRPFSKSVAVIPSAVDRPPLTSDREQAGARKRIAGVGRLEPEKGFDRLLIAFAQATSDDPSWRLVIYGEGTQRDALIAQAKSLGIDDRLELPGWVRPLAEPLSQATLFCLPSRYEGFPSALLEAMSLGVPSLSVDCESGPRVIIDHGRDGWLVESSVEGLRGGIETLIADVRQREALGRAGMGIVDQFGWDTMVDRYEQLLRDVVRERPSTKRS</sequence>
<dbReference type="InterPro" id="IPR028098">
    <property type="entry name" value="Glyco_trans_4-like_N"/>
</dbReference>
<evidence type="ECO:0000256" key="2">
    <source>
        <dbReference type="ARBA" id="ARBA00022679"/>
    </source>
</evidence>
<accession>A0ABX5XM06</accession>
<dbReference type="SUPFAM" id="SSF53756">
    <property type="entry name" value="UDP-Glycosyltransferase/glycogen phosphorylase"/>
    <property type="match status" value="1"/>
</dbReference>
<keyword evidence="6" id="KW-1185">Reference proteome</keyword>
<organism evidence="5 6">
    <name type="scientific">Stieleria magnilauensis</name>
    <dbReference type="NCBI Taxonomy" id="2527963"/>
    <lineage>
        <taxon>Bacteria</taxon>
        <taxon>Pseudomonadati</taxon>
        <taxon>Planctomycetota</taxon>
        <taxon>Planctomycetia</taxon>
        <taxon>Pirellulales</taxon>
        <taxon>Pirellulaceae</taxon>
        <taxon>Stieleria</taxon>
    </lineage>
</organism>
<dbReference type="Proteomes" id="UP000318081">
    <property type="component" value="Chromosome"/>
</dbReference>
<reference evidence="5 6" key="1">
    <citation type="submission" date="2019-02" db="EMBL/GenBank/DDBJ databases">
        <title>Deep-cultivation of Planctomycetes and their phenomic and genomic characterization uncovers novel biology.</title>
        <authorList>
            <person name="Wiegand S."/>
            <person name="Jogler M."/>
            <person name="Boedeker C."/>
            <person name="Pinto D."/>
            <person name="Vollmers J."/>
            <person name="Rivas-Marin E."/>
            <person name="Kohn T."/>
            <person name="Peeters S.H."/>
            <person name="Heuer A."/>
            <person name="Rast P."/>
            <person name="Oberbeckmann S."/>
            <person name="Bunk B."/>
            <person name="Jeske O."/>
            <person name="Meyerdierks A."/>
            <person name="Storesund J.E."/>
            <person name="Kallscheuer N."/>
            <person name="Luecker S."/>
            <person name="Lage O.M."/>
            <person name="Pohl T."/>
            <person name="Merkel B.J."/>
            <person name="Hornburger P."/>
            <person name="Mueller R.-W."/>
            <person name="Bruemmer F."/>
            <person name="Labrenz M."/>
            <person name="Spormann A.M."/>
            <person name="Op den Camp H."/>
            <person name="Overmann J."/>
            <person name="Amann R."/>
            <person name="Jetten M.S.M."/>
            <person name="Mascher T."/>
            <person name="Medema M.H."/>
            <person name="Devos D.P."/>
            <person name="Kaster A.-K."/>
            <person name="Ovreas L."/>
            <person name="Rohde M."/>
            <person name="Galperin M.Y."/>
            <person name="Jogler C."/>
        </authorList>
    </citation>
    <scope>NUCLEOTIDE SEQUENCE [LARGE SCALE GENOMIC DNA]</scope>
    <source>
        <strain evidence="5 6">TBK1r</strain>
    </source>
</reference>
<dbReference type="Pfam" id="PF13439">
    <property type="entry name" value="Glyco_transf_4"/>
    <property type="match status" value="1"/>
</dbReference>
<evidence type="ECO:0000259" key="4">
    <source>
        <dbReference type="Pfam" id="PF13439"/>
    </source>
</evidence>
<feature type="domain" description="Glycosyl transferase family 1" evidence="3">
    <location>
        <begin position="205"/>
        <end position="356"/>
    </location>
</feature>
<dbReference type="GO" id="GO:0016757">
    <property type="term" value="F:glycosyltransferase activity"/>
    <property type="evidence" value="ECO:0007669"/>
    <property type="project" value="UniProtKB-KW"/>
</dbReference>
<protein>
    <submittedName>
        <fullName evidence="5">GalNAc-alpha-(1-&gt;4)-GalNAc-alpha-(1-&gt;3)-diNAcBac-PP-undecaprenol alpha-1,4-N-acetyl-D-galactosaminyltransferase</fullName>
        <ecNumber evidence="5">2.4.1.292</ecNumber>
    </submittedName>
</protein>
<evidence type="ECO:0000259" key="3">
    <source>
        <dbReference type="Pfam" id="PF00534"/>
    </source>
</evidence>
<evidence type="ECO:0000256" key="1">
    <source>
        <dbReference type="ARBA" id="ARBA00022676"/>
    </source>
</evidence>
<name>A0ABX5XM06_9BACT</name>
<dbReference type="Pfam" id="PF00534">
    <property type="entry name" value="Glycos_transf_1"/>
    <property type="match status" value="1"/>
</dbReference>
<dbReference type="Gene3D" id="3.40.50.2000">
    <property type="entry name" value="Glycogen Phosphorylase B"/>
    <property type="match status" value="2"/>
</dbReference>
<dbReference type="PANTHER" id="PTHR12526:SF510">
    <property type="entry name" value="D-INOSITOL 3-PHOSPHATE GLYCOSYLTRANSFERASE"/>
    <property type="match status" value="1"/>
</dbReference>
<keyword evidence="2 5" id="KW-0808">Transferase</keyword>
<evidence type="ECO:0000313" key="5">
    <source>
        <dbReference type="EMBL" id="QDV82416.1"/>
    </source>
</evidence>
<dbReference type="PANTHER" id="PTHR12526">
    <property type="entry name" value="GLYCOSYLTRANSFERASE"/>
    <property type="match status" value="1"/>
</dbReference>
<proteinExistence type="predicted"/>
<gene>
    <name evidence="5" type="primary">pglH</name>
    <name evidence="5" type="ORF">TBK1r_13460</name>
</gene>
<evidence type="ECO:0000313" key="6">
    <source>
        <dbReference type="Proteomes" id="UP000318081"/>
    </source>
</evidence>
<dbReference type="EC" id="2.4.1.292" evidence="5"/>
<dbReference type="InterPro" id="IPR001296">
    <property type="entry name" value="Glyco_trans_1"/>
</dbReference>